<dbReference type="Proteomes" id="UP000230646">
    <property type="component" value="Unassembled WGS sequence"/>
</dbReference>
<evidence type="ECO:0000313" key="8">
    <source>
        <dbReference type="EMBL" id="PIY33317.1"/>
    </source>
</evidence>
<keyword evidence="3 5" id="KW-0418">Kinase</keyword>
<accession>A0A2M7PSQ9</accession>
<dbReference type="NCBIfam" id="NF009007">
    <property type="entry name" value="PRK12352.1"/>
    <property type="match status" value="1"/>
</dbReference>
<dbReference type="EMBL" id="PFKO01000093">
    <property type="protein sequence ID" value="PIY33317.1"/>
    <property type="molecule type" value="Genomic_DNA"/>
</dbReference>
<evidence type="ECO:0000256" key="3">
    <source>
        <dbReference type="ARBA" id="ARBA00022777"/>
    </source>
</evidence>
<dbReference type="InterPro" id="IPR003964">
    <property type="entry name" value="Carb_kinase"/>
</dbReference>
<dbReference type="NCBIfam" id="TIGR00746">
    <property type="entry name" value="arcC"/>
    <property type="match status" value="1"/>
</dbReference>
<comment type="caution">
    <text evidence="7">The sequence shown here is derived from an EMBL/GenBank/DDBJ whole genome shotgun (WGS) entry which is preliminary data.</text>
</comment>
<dbReference type="AlphaFoldDB" id="A0A2M7K642"/>
<evidence type="ECO:0000313" key="10">
    <source>
        <dbReference type="Proteomes" id="UP000231493"/>
    </source>
</evidence>
<dbReference type="PRINTS" id="PR01469">
    <property type="entry name" value="CARBMTKINASE"/>
</dbReference>
<dbReference type="PANTHER" id="PTHR30409:SF1">
    <property type="entry name" value="CARBAMATE KINASE-RELATED"/>
    <property type="match status" value="1"/>
</dbReference>
<dbReference type="EMBL" id="PFIP01000141">
    <property type="protein sequence ID" value="PIX33617.1"/>
    <property type="molecule type" value="Genomic_DNA"/>
</dbReference>
<dbReference type="InterPro" id="IPR001048">
    <property type="entry name" value="Asp/Glu/Uridylate_kinase"/>
</dbReference>
<dbReference type="Proteomes" id="UP000231493">
    <property type="component" value="Unassembled WGS sequence"/>
</dbReference>
<reference evidence="7" key="1">
    <citation type="submission" date="2017-09" db="EMBL/GenBank/DDBJ databases">
        <title>Depth-based differentiation of microbial function through sediment-hosted aquifers and enrichment of novel symbionts in the deep terrestrial subsurface.</title>
        <authorList>
            <person name="Probst A.J."/>
            <person name="Ladd B."/>
            <person name="Jarett J.K."/>
            <person name="Geller-Mcgrath D.E."/>
            <person name="Sieber C.M.K."/>
            <person name="Emerson J.B."/>
            <person name="Anantharaman K."/>
            <person name="Thomas B.C."/>
            <person name="Malmstrom R."/>
            <person name="Stieglmeier M."/>
            <person name="Klingl A."/>
            <person name="Woyke T."/>
            <person name="Ryan C.M."/>
            <person name="Banfield J.F."/>
        </authorList>
    </citation>
    <scope>NUCLEOTIDE SEQUENCE</scope>
    <source>
        <strain evidence="7">CG_4_8_14_3_um_filter_34_18</strain>
    </source>
</reference>
<sequence>MAKVILIALGGNAIKQSNEKGSSEEQFKNCWKTTKHISEIIKNLDQEDRLIITHGNGPQVGNLMVQQKLAQDTVPAHPMDVVGAMTQGQIGYMLQQTLMNHLKKMDLDVPVCAIINQVLVDKNDPEFFGEKASKPVGNFLTAEEAKEMKENNPQYIIKQVKPNGERCWRRTVPSPDPIANLEANVIKKLVAAGVVVIASGGGGIPVLEDEEGNYQGIEAVIDKDLAGERLAEIVGADIFLILTDVEEAKINYGKVNEKSLGKITFQKAKQYFDEGHFLAGSMGPKVKACLRFLENGGKKAIITSLDKALEALKEQSGTIIEKD</sequence>
<dbReference type="RefSeq" id="WP_406607049.1">
    <property type="nucleotide sequence ID" value="NZ_PFKO01000093.1"/>
</dbReference>
<keyword evidence="2 5" id="KW-0808">Transferase</keyword>
<comment type="similarity">
    <text evidence="1 5">Belongs to the carbamate kinase family.</text>
</comment>
<evidence type="ECO:0000259" key="6">
    <source>
        <dbReference type="Pfam" id="PF00696"/>
    </source>
</evidence>
<reference evidence="9 10" key="2">
    <citation type="submission" date="2017-09" db="EMBL/GenBank/DDBJ databases">
        <title>Depth-based differentiation of microbial function through sediment-hosted aquifers and enrichment of novel symbionts in the deep terrestrial subsurface.</title>
        <authorList>
            <person name="Probst A.J."/>
            <person name="Ladd B."/>
            <person name="Jarett J.K."/>
            <person name="Geller-Mcgrath D.E."/>
            <person name="Sieber C.M."/>
            <person name="Emerson J.B."/>
            <person name="Anantharaman K."/>
            <person name="Thomas B.C."/>
            <person name="Malmstrom R."/>
            <person name="Stieglmeier M."/>
            <person name="Klingl A."/>
            <person name="Woyke T."/>
            <person name="Ryan C.M."/>
            <person name="Banfield J.F."/>
        </authorList>
    </citation>
    <scope>NUCLEOTIDE SEQUENCE [LARGE SCALE GENOMIC DNA]</scope>
    <source>
        <strain evidence="8">CG_4_10_14_3_um_filter_34_13</strain>
    </source>
</reference>
<feature type="domain" description="Aspartate/glutamate/uridylate kinase" evidence="6">
    <location>
        <begin position="3"/>
        <end position="304"/>
    </location>
</feature>
<dbReference type="GO" id="GO:0008804">
    <property type="term" value="F:carbamate kinase activity"/>
    <property type="evidence" value="ECO:0007669"/>
    <property type="project" value="UniProtKB-UniRule"/>
</dbReference>
<dbReference type="FunFam" id="3.40.1160.10:FF:000007">
    <property type="entry name" value="Carbamate kinase"/>
    <property type="match status" value="1"/>
</dbReference>
<dbReference type="PANTHER" id="PTHR30409">
    <property type="entry name" value="CARBAMATE KINASE"/>
    <property type="match status" value="1"/>
</dbReference>
<evidence type="ECO:0000256" key="5">
    <source>
        <dbReference type="PIRNR" id="PIRNR000723"/>
    </source>
</evidence>
<evidence type="ECO:0000313" key="9">
    <source>
        <dbReference type="Proteomes" id="UP000230646"/>
    </source>
</evidence>
<dbReference type="CDD" id="cd04235">
    <property type="entry name" value="AAK_CK"/>
    <property type="match status" value="1"/>
</dbReference>
<evidence type="ECO:0000256" key="2">
    <source>
        <dbReference type="ARBA" id="ARBA00022679"/>
    </source>
</evidence>
<evidence type="ECO:0000256" key="1">
    <source>
        <dbReference type="ARBA" id="ARBA00011066"/>
    </source>
</evidence>
<protein>
    <recommendedName>
        <fullName evidence="4 5">Carbamate kinase</fullName>
    </recommendedName>
</protein>
<dbReference type="GO" id="GO:0005829">
    <property type="term" value="C:cytosol"/>
    <property type="evidence" value="ECO:0007669"/>
    <property type="project" value="TreeGrafter"/>
</dbReference>
<proteinExistence type="inferred from homology"/>
<dbReference type="PIRSF" id="PIRSF000723">
    <property type="entry name" value="Carbamate_kin"/>
    <property type="match status" value="1"/>
</dbReference>
<dbReference type="InterPro" id="IPR036393">
    <property type="entry name" value="AceGlu_kinase-like_sf"/>
</dbReference>
<evidence type="ECO:0000256" key="4">
    <source>
        <dbReference type="NCBIfam" id="TIGR00746"/>
    </source>
</evidence>
<dbReference type="GO" id="GO:0019546">
    <property type="term" value="P:L-arginine deiminase pathway"/>
    <property type="evidence" value="ECO:0007669"/>
    <property type="project" value="TreeGrafter"/>
</dbReference>
<dbReference type="SUPFAM" id="SSF53633">
    <property type="entry name" value="Carbamate kinase-like"/>
    <property type="match status" value="1"/>
</dbReference>
<accession>A0A2M7K642</accession>
<organism evidence="7 10">
    <name type="scientific">Candidatus Infernicultor aquiphilus</name>
    <dbReference type="NCBI Taxonomy" id="1805029"/>
    <lineage>
        <taxon>Bacteria</taxon>
        <taxon>Pseudomonadati</taxon>
        <taxon>Atribacterota</taxon>
        <taxon>Candidatus Phoenicimicrobiia</taxon>
        <taxon>Candidatus Pheonicimicrobiales</taxon>
        <taxon>Candidatus Phoenicimicrobiaceae</taxon>
        <taxon>Candidatus Infernicultor</taxon>
    </lineage>
</organism>
<name>A0A2M7K642_9BACT</name>
<dbReference type="Gene3D" id="3.40.1160.10">
    <property type="entry name" value="Acetylglutamate kinase-like"/>
    <property type="match status" value="1"/>
</dbReference>
<dbReference type="Pfam" id="PF00696">
    <property type="entry name" value="AA_kinase"/>
    <property type="match status" value="1"/>
</dbReference>
<evidence type="ECO:0000313" key="7">
    <source>
        <dbReference type="EMBL" id="PIX33617.1"/>
    </source>
</evidence>
<gene>
    <name evidence="7" type="primary">arcC</name>
    <name evidence="8" type="ORF">COZ07_02620</name>
    <name evidence="7" type="ORF">COZ58_07000</name>
</gene>